<dbReference type="Proteomes" id="UP000245793">
    <property type="component" value="Unassembled WGS sequence"/>
</dbReference>
<dbReference type="EMBL" id="QEKV01000005">
    <property type="protein sequence ID" value="PVY94376.1"/>
    <property type="molecule type" value="Genomic_DNA"/>
</dbReference>
<dbReference type="Pfam" id="PF09992">
    <property type="entry name" value="NAGPA"/>
    <property type="match status" value="1"/>
</dbReference>
<gene>
    <name evidence="3" type="ORF">C7381_10580</name>
</gene>
<evidence type="ECO:0000313" key="4">
    <source>
        <dbReference type="Proteomes" id="UP000245793"/>
    </source>
</evidence>
<evidence type="ECO:0000256" key="1">
    <source>
        <dbReference type="SAM" id="SignalP"/>
    </source>
</evidence>
<evidence type="ECO:0000313" key="3">
    <source>
        <dbReference type="EMBL" id="PVY94376.1"/>
    </source>
</evidence>
<dbReference type="InterPro" id="IPR018711">
    <property type="entry name" value="NAGPA"/>
</dbReference>
<feature type="chain" id="PRO_5015638121" evidence="1">
    <location>
        <begin position="23"/>
        <end position="371"/>
    </location>
</feature>
<keyword evidence="4" id="KW-1185">Reference proteome</keyword>
<dbReference type="RefSeq" id="WP_116480156.1">
    <property type="nucleotide sequence ID" value="NZ_QEKV01000005.1"/>
</dbReference>
<protein>
    <submittedName>
        <fullName evidence="3">Uncharacterized protein DUF2233</fullName>
    </submittedName>
</protein>
<sequence length="371" mass="40739">MKRLRFVFAVVFALLFTVNAQAKVEVKNVNIGGRNANVVTVDLNKEVKLRVSKPNNKQVGTMNFKTFINNYGAKAAINGNYFEAYKGGKFPYGTQMKNGQMINMEGKNANLIVFDDYKAKIVHGTFKYFGYLDGKKKNEWNNATNAMDFNVFSVWYVNVAPNDTSGVYIFNQFRNVPTNFNGGFVVTVKGDVVQKVAPGNGKAEIPKDGYLIYYGKDAADENYVKARFKPGRKVGLDLMLTKDTADGTVETSTFKYGEEEISFSKVTDIMSAAPMLIENGKSVWEKSVKGMEAKMTQGAGARSLIGINKNNQLVLVTTSGTMAQCANIMAGLGCTDAFNLDGGASSALFANGRYLRNAGRQLNTVLLIQQK</sequence>
<accession>A0A2U1E353</accession>
<organism evidence="3 4">
    <name type="scientific">Ezakiella coagulans</name>
    <dbReference type="NCBI Taxonomy" id="46507"/>
    <lineage>
        <taxon>Bacteria</taxon>
        <taxon>Bacillati</taxon>
        <taxon>Bacillota</taxon>
        <taxon>Tissierellia</taxon>
        <taxon>Ezakiella</taxon>
    </lineage>
</organism>
<comment type="caution">
    <text evidence="3">The sequence shown here is derived from an EMBL/GenBank/DDBJ whole genome shotgun (WGS) entry which is preliminary data.</text>
</comment>
<feature type="signal peptide" evidence="1">
    <location>
        <begin position="1"/>
        <end position="22"/>
    </location>
</feature>
<feature type="domain" description="Phosphodiester glycosidase" evidence="2">
    <location>
        <begin position="183"/>
        <end position="368"/>
    </location>
</feature>
<dbReference type="AlphaFoldDB" id="A0A2U1E353"/>
<dbReference type="PANTHER" id="PTHR40446">
    <property type="entry name" value="N-ACETYLGLUCOSAMINE-1-PHOSPHODIESTER ALPHA-N-ACETYLGLUCOSAMINIDASE"/>
    <property type="match status" value="1"/>
</dbReference>
<reference evidence="3 4" key="1">
    <citation type="submission" date="2018-04" db="EMBL/GenBank/DDBJ databases">
        <title>Genomic Encyclopedia of Type Strains, Phase IV (KMG-IV): sequencing the most valuable type-strain genomes for metagenomic binning, comparative biology and taxonomic classification.</title>
        <authorList>
            <person name="Goeker M."/>
        </authorList>
    </citation>
    <scope>NUCLEOTIDE SEQUENCE [LARGE SCALE GENOMIC DNA]</scope>
    <source>
        <strain evidence="3 4">DSM 20705</strain>
    </source>
</reference>
<evidence type="ECO:0000259" key="2">
    <source>
        <dbReference type="Pfam" id="PF09992"/>
    </source>
</evidence>
<dbReference type="PANTHER" id="PTHR40446:SF2">
    <property type="entry name" value="N-ACETYLGLUCOSAMINE-1-PHOSPHODIESTER ALPHA-N-ACETYLGLUCOSAMINIDASE"/>
    <property type="match status" value="1"/>
</dbReference>
<name>A0A2U1E353_9FIRM</name>
<proteinExistence type="predicted"/>
<keyword evidence="1" id="KW-0732">Signal</keyword>